<proteinExistence type="predicted"/>
<feature type="domain" description="Ig-like" evidence="2">
    <location>
        <begin position="101"/>
        <end position="184"/>
    </location>
</feature>
<reference evidence="3" key="1">
    <citation type="submission" date="2019-06" db="EMBL/GenBank/DDBJ databases">
        <authorList>
            <consortium name="Wellcome Sanger Institute Data Sharing"/>
        </authorList>
    </citation>
    <scope>NUCLEOTIDE SEQUENCE [LARGE SCALE GENOMIC DNA]</scope>
</reference>
<reference evidence="3" key="3">
    <citation type="submission" date="2025-09" db="UniProtKB">
        <authorList>
            <consortium name="Ensembl"/>
        </authorList>
    </citation>
    <scope>IDENTIFICATION</scope>
</reference>
<dbReference type="PROSITE" id="PS50835">
    <property type="entry name" value="IG_LIKE"/>
    <property type="match status" value="3"/>
</dbReference>
<evidence type="ECO:0000256" key="1">
    <source>
        <dbReference type="SAM" id="Phobius"/>
    </source>
</evidence>
<evidence type="ECO:0000313" key="4">
    <source>
        <dbReference type="Proteomes" id="UP000472271"/>
    </source>
</evidence>
<dbReference type="InterPro" id="IPR003598">
    <property type="entry name" value="Ig_sub2"/>
</dbReference>
<accession>A0A672ZY23</accession>
<keyword evidence="1" id="KW-0472">Membrane</keyword>
<feature type="domain" description="Ig-like" evidence="2">
    <location>
        <begin position="189"/>
        <end position="267"/>
    </location>
</feature>
<dbReference type="Proteomes" id="UP000472271">
    <property type="component" value="Chromosome 1"/>
</dbReference>
<dbReference type="InParanoid" id="A0A672ZY23"/>
<dbReference type="SMART" id="SM00409">
    <property type="entry name" value="IG"/>
    <property type="match status" value="3"/>
</dbReference>
<dbReference type="PANTHER" id="PTHR46013">
    <property type="entry name" value="VASCULAR CELL ADHESION MOLECULE 1"/>
    <property type="match status" value="1"/>
</dbReference>
<feature type="transmembrane region" description="Helical" evidence="1">
    <location>
        <begin position="333"/>
        <end position="355"/>
    </location>
</feature>
<dbReference type="AlphaFoldDB" id="A0A672ZY23"/>
<dbReference type="InterPro" id="IPR007110">
    <property type="entry name" value="Ig-like_dom"/>
</dbReference>
<keyword evidence="4" id="KW-1185">Reference proteome</keyword>
<feature type="domain" description="Ig-like" evidence="2">
    <location>
        <begin position="1"/>
        <end position="74"/>
    </location>
</feature>
<reference evidence="3" key="2">
    <citation type="submission" date="2025-08" db="UniProtKB">
        <authorList>
            <consortium name="Ensembl"/>
        </authorList>
    </citation>
    <scope>IDENTIFICATION</scope>
</reference>
<dbReference type="SUPFAM" id="SSF48726">
    <property type="entry name" value="Immunoglobulin"/>
    <property type="match status" value="3"/>
</dbReference>
<dbReference type="Pfam" id="PF13927">
    <property type="entry name" value="Ig_3"/>
    <property type="match status" value="2"/>
</dbReference>
<dbReference type="Gene3D" id="2.60.40.10">
    <property type="entry name" value="Immunoglobulins"/>
    <property type="match status" value="3"/>
</dbReference>
<dbReference type="InterPro" id="IPR036179">
    <property type="entry name" value="Ig-like_dom_sf"/>
</dbReference>
<keyword evidence="1" id="KW-1133">Transmembrane helix</keyword>
<dbReference type="InterPro" id="IPR003599">
    <property type="entry name" value="Ig_sub"/>
</dbReference>
<protein>
    <recommendedName>
        <fullName evidence="2">Ig-like domain-containing protein</fullName>
    </recommendedName>
</protein>
<organism evidence="3 4">
    <name type="scientific">Sphaeramia orbicularis</name>
    <name type="common">orbiculate cardinalfish</name>
    <dbReference type="NCBI Taxonomy" id="375764"/>
    <lineage>
        <taxon>Eukaryota</taxon>
        <taxon>Metazoa</taxon>
        <taxon>Chordata</taxon>
        <taxon>Craniata</taxon>
        <taxon>Vertebrata</taxon>
        <taxon>Euteleostomi</taxon>
        <taxon>Actinopterygii</taxon>
        <taxon>Neopterygii</taxon>
        <taxon>Teleostei</taxon>
        <taxon>Neoteleostei</taxon>
        <taxon>Acanthomorphata</taxon>
        <taxon>Gobiaria</taxon>
        <taxon>Kurtiformes</taxon>
        <taxon>Apogonoidei</taxon>
        <taxon>Apogonidae</taxon>
        <taxon>Apogoninae</taxon>
        <taxon>Sphaeramia</taxon>
    </lineage>
</organism>
<dbReference type="PANTHER" id="PTHR46013:SF4">
    <property type="entry name" value="B-CELL RECEPTOR CD22-RELATED"/>
    <property type="match status" value="1"/>
</dbReference>
<dbReference type="InterPro" id="IPR013783">
    <property type="entry name" value="Ig-like_fold"/>
</dbReference>
<keyword evidence="1" id="KW-0812">Transmembrane</keyword>
<dbReference type="SMART" id="SM00408">
    <property type="entry name" value="IGc2"/>
    <property type="match status" value="2"/>
</dbReference>
<evidence type="ECO:0000259" key="2">
    <source>
        <dbReference type="PROSITE" id="PS50835"/>
    </source>
</evidence>
<dbReference type="Ensembl" id="ENSSORT00005021806.1">
    <property type="protein sequence ID" value="ENSSORP00005021173.1"/>
    <property type="gene ID" value="ENSSORG00005010333.1"/>
</dbReference>
<name>A0A672ZY23_9TELE</name>
<dbReference type="Pfam" id="PF07686">
    <property type="entry name" value="V-set"/>
    <property type="match status" value="1"/>
</dbReference>
<sequence length="361" mass="39815">ICAVKGSTVTIGCSYSYPWGAKTIQKIWFTKGSNTEPVDLLRDRDYNNRVKYSYPNEDCTLTITNVKESDSAEYKFRFVTDRQDGRYTGSPGVTLSVTDAPKGVLVSKNTSDEIREGSPVTLTCSSDANPAPNYTISRRNVNLSLESVHQGPDLVFRSIQSSDSGEYYCVAENELGRATKLSLSPPDPPRIPSMSVSPSGHIVEGSSVTLTCSGDANPAARYTWYKEDEDSPVVSGQVHTIAEFGQEHSGNYYCEAENSRGHNRSVSHQVVLASKSCFSAAITKLNDFSGKHDIYLSFTCLTVTVQGQGSQMFSAKDQKHKSGVRIMNGYRSIFLLILHSFLSLFCVIFILFHLVCCFMPF</sequence>
<dbReference type="InterPro" id="IPR013106">
    <property type="entry name" value="Ig_V-set"/>
</dbReference>
<evidence type="ECO:0000313" key="3">
    <source>
        <dbReference type="Ensembl" id="ENSSORP00005021173.1"/>
    </source>
</evidence>